<dbReference type="EMBL" id="CP114976">
    <property type="protein sequence ID" value="WBE25890.1"/>
    <property type="molecule type" value="Genomic_DNA"/>
</dbReference>
<dbReference type="RefSeq" id="WP_269818833.1">
    <property type="nucleotide sequence ID" value="NZ_CP114976.1"/>
</dbReference>
<keyword evidence="2" id="KW-0255">Endonuclease</keyword>
<name>A0AAE9VPD7_9GAMM</name>
<dbReference type="InterPro" id="IPR016071">
    <property type="entry name" value="Staphylococal_nuclease_OB-fold"/>
</dbReference>
<dbReference type="GO" id="GO:0004519">
    <property type="term" value="F:endonuclease activity"/>
    <property type="evidence" value="ECO:0007669"/>
    <property type="project" value="UniProtKB-KW"/>
</dbReference>
<evidence type="ECO:0000256" key="2">
    <source>
        <dbReference type="ARBA" id="ARBA00022759"/>
    </source>
</evidence>
<dbReference type="InterPro" id="IPR035437">
    <property type="entry name" value="SNase_OB-fold_sf"/>
</dbReference>
<dbReference type="Proteomes" id="UP001212189">
    <property type="component" value="Chromosome"/>
</dbReference>
<evidence type="ECO:0000313" key="7">
    <source>
        <dbReference type="Proteomes" id="UP001212189"/>
    </source>
</evidence>
<evidence type="ECO:0000313" key="6">
    <source>
        <dbReference type="EMBL" id="WBE25890.1"/>
    </source>
</evidence>
<dbReference type="SUPFAM" id="SSF50199">
    <property type="entry name" value="Staphylococcal nuclease"/>
    <property type="match status" value="1"/>
</dbReference>
<dbReference type="PROSITE" id="PS50830">
    <property type="entry name" value="TNASE_3"/>
    <property type="match status" value="1"/>
</dbReference>
<keyword evidence="7" id="KW-1185">Reference proteome</keyword>
<dbReference type="Pfam" id="PF00565">
    <property type="entry name" value="SNase"/>
    <property type="match status" value="1"/>
</dbReference>
<protein>
    <submittedName>
        <fullName evidence="6">Thermonuclease family protein</fullName>
    </submittedName>
</protein>
<feature type="signal peptide" evidence="4">
    <location>
        <begin position="1"/>
        <end position="30"/>
    </location>
</feature>
<evidence type="ECO:0000256" key="4">
    <source>
        <dbReference type="SAM" id="SignalP"/>
    </source>
</evidence>
<dbReference type="SMART" id="SM00318">
    <property type="entry name" value="SNc"/>
    <property type="match status" value="1"/>
</dbReference>
<proteinExistence type="predicted"/>
<dbReference type="PANTHER" id="PTHR12302:SF3">
    <property type="entry name" value="SERINE_THREONINE-PROTEIN KINASE 31"/>
    <property type="match status" value="1"/>
</dbReference>
<dbReference type="Gene3D" id="2.40.50.90">
    <property type="match status" value="1"/>
</dbReference>
<keyword evidence="4" id="KW-0732">Signal</keyword>
<feature type="chain" id="PRO_5041923963" evidence="4">
    <location>
        <begin position="31"/>
        <end position="267"/>
    </location>
</feature>
<accession>A0AAE9VPD7</accession>
<evidence type="ECO:0000259" key="5">
    <source>
        <dbReference type="PROSITE" id="PS50830"/>
    </source>
</evidence>
<keyword evidence="1" id="KW-0540">Nuclease</keyword>
<feature type="domain" description="TNase-like" evidence="5">
    <location>
        <begin position="40"/>
        <end position="171"/>
    </location>
</feature>
<keyword evidence="3" id="KW-0378">Hydrolase</keyword>
<reference evidence="6 7" key="1">
    <citation type="submission" date="2022-12" db="EMBL/GenBank/DDBJ databases">
        <title>Coexistence and Characterization of a Novel Tigecycline Resistance gene tet(X) variant and blaNDM-1 in a Pseudomonas caeni Isolate of Chicken Origin.</title>
        <authorList>
            <person name="Lu X."/>
            <person name="Zhang L."/>
            <person name="Li R."/>
            <person name="Wang Z."/>
        </authorList>
    </citation>
    <scope>NUCLEOTIDE SEQUENCE [LARGE SCALE GENOMIC DNA]</scope>
    <source>
        <strain evidence="6 7">CE14</strain>
    </source>
</reference>
<dbReference type="PANTHER" id="PTHR12302">
    <property type="entry name" value="EBNA2 BINDING PROTEIN P100"/>
    <property type="match status" value="1"/>
</dbReference>
<dbReference type="KEGG" id="dce:O6P33_03340"/>
<evidence type="ECO:0000256" key="3">
    <source>
        <dbReference type="ARBA" id="ARBA00022801"/>
    </source>
</evidence>
<evidence type="ECO:0000256" key="1">
    <source>
        <dbReference type="ARBA" id="ARBA00022722"/>
    </source>
</evidence>
<gene>
    <name evidence="6" type="ORF">O6P33_03340</name>
</gene>
<organism evidence="6 7">
    <name type="scientific">Denitrificimonas caeni</name>
    <dbReference type="NCBI Taxonomy" id="521720"/>
    <lineage>
        <taxon>Bacteria</taxon>
        <taxon>Pseudomonadati</taxon>
        <taxon>Pseudomonadota</taxon>
        <taxon>Gammaproteobacteria</taxon>
        <taxon>Pseudomonadales</taxon>
        <taxon>Pseudomonadaceae</taxon>
        <taxon>Denitrificimonas</taxon>
    </lineage>
</organism>
<dbReference type="AlphaFoldDB" id="A0AAE9VPD7"/>
<dbReference type="GO" id="GO:0016787">
    <property type="term" value="F:hydrolase activity"/>
    <property type="evidence" value="ECO:0007669"/>
    <property type="project" value="UniProtKB-KW"/>
</dbReference>
<sequence>MTNIQSVVAILKKASLMGAFFLLLSCHSSASTLFCSINNVPAEHAVEYVVDGDTLRLHDQRRVRLIGIDAPEMGGRGRSAEPFAVQATRRLTELVKANHNQVGLQVGEQSHDRYGRVLAHLYDRHGLSLEEQLIADGLAYHVVIAPNIALADCLAQAEQSARERQVGLWKTARFTPADKLNKGGFTLLQGRIKHVERNKGGVWLDLGHSVTINIPLSALQYFQGVNFEQWQGRRLKSRGWISERKGQPKRHAKWRLTVSHPSMLELQ</sequence>